<organism evidence="3 4">
    <name type="scientific">Vibrio hangzhouensis</name>
    <dbReference type="NCBI Taxonomy" id="462991"/>
    <lineage>
        <taxon>Bacteria</taxon>
        <taxon>Pseudomonadati</taxon>
        <taxon>Pseudomonadota</taxon>
        <taxon>Gammaproteobacteria</taxon>
        <taxon>Vibrionales</taxon>
        <taxon>Vibrionaceae</taxon>
        <taxon>Vibrio</taxon>
    </lineage>
</organism>
<keyword evidence="1" id="KW-0812">Transmembrane</keyword>
<feature type="transmembrane region" description="Helical" evidence="1">
    <location>
        <begin position="12"/>
        <end position="38"/>
    </location>
</feature>
<dbReference type="RefSeq" id="WP_103880428.1">
    <property type="nucleotide sequence ID" value="NZ_FNVG01000009.1"/>
</dbReference>
<protein>
    <submittedName>
        <fullName evidence="3">Flp pilus assembly protein TadG</fullName>
    </submittedName>
</protein>
<dbReference type="Pfam" id="PF07811">
    <property type="entry name" value="TadE"/>
    <property type="match status" value="1"/>
</dbReference>
<dbReference type="OrthoDB" id="5906122at2"/>
<dbReference type="Proteomes" id="UP000236721">
    <property type="component" value="Unassembled WGS sequence"/>
</dbReference>
<name>A0A1H5YLL2_9VIBR</name>
<proteinExistence type="predicted"/>
<feature type="domain" description="TadE-like" evidence="2">
    <location>
        <begin position="10"/>
        <end position="52"/>
    </location>
</feature>
<keyword evidence="4" id="KW-1185">Reference proteome</keyword>
<accession>A0A1H5YLL2</accession>
<reference evidence="4" key="1">
    <citation type="submission" date="2016-10" db="EMBL/GenBank/DDBJ databases">
        <authorList>
            <person name="Varghese N."/>
            <person name="Submissions S."/>
        </authorList>
    </citation>
    <scope>NUCLEOTIDE SEQUENCE [LARGE SCALE GENOMIC DNA]</scope>
    <source>
        <strain evidence="4">CGMCC 1.7062</strain>
    </source>
</reference>
<sequence>MSSSLTKHRGLAAIEFVLISPLIIVFIAICADIGNLLVEYQSLNKAVRNGARFAVTEIYGTATAVDIAPISEIQNVVVYGTSSGGTEPILEGLTPEAVTVTAPTSIDTTLVVTAVYTYSPTFLTIPFLDIPMTIDFTASAVMETGI</sequence>
<gene>
    <name evidence="3" type="ORF">SAMN04488244_109134</name>
</gene>
<evidence type="ECO:0000313" key="3">
    <source>
        <dbReference type="EMBL" id="SEG24387.1"/>
    </source>
</evidence>
<keyword evidence="1" id="KW-0472">Membrane</keyword>
<dbReference type="EMBL" id="FNVG01000009">
    <property type="protein sequence ID" value="SEG24387.1"/>
    <property type="molecule type" value="Genomic_DNA"/>
</dbReference>
<dbReference type="AlphaFoldDB" id="A0A1H5YLL2"/>
<evidence type="ECO:0000259" key="2">
    <source>
        <dbReference type="Pfam" id="PF07811"/>
    </source>
</evidence>
<evidence type="ECO:0000313" key="4">
    <source>
        <dbReference type="Proteomes" id="UP000236721"/>
    </source>
</evidence>
<evidence type="ECO:0000256" key="1">
    <source>
        <dbReference type="SAM" id="Phobius"/>
    </source>
</evidence>
<dbReference type="InterPro" id="IPR012495">
    <property type="entry name" value="TadE-like_dom"/>
</dbReference>
<keyword evidence="1" id="KW-1133">Transmembrane helix</keyword>